<dbReference type="Proteomes" id="UP000266673">
    <property type="component" value="Unassembled WGS sequence"/>
</dbReference>
<evidence type="ECO:0000313" key="3">
    <source>
        <dbReference type="Proteomes" id="UP000266673"/>
    </source>
</evidence>
<feature type="compositionally biased region" description="Basic and acidic residues" evidence="1">
    <location>
        <begin position="154"/>
        <end position="164"/>
    </location>
</feature>
<gene>
    <name evidence="2" type="ORF">C2G38_2165834</name>
</gene>
<evidence type="ECO:0000256" key="1">
    <source>
        <dbReference type="SAM" id="MobiDB-lite"/>
    </source>
</evidence>
<keyword evidence="3" id="KW-1185">Reference proteome</keyword>
<comment type="caution">
    <text evidence="2">The sequence shown here is derived from an EMBL/GenBank/DDBJ whole genome shotgun (WGS) entry which is preliminary data.</text>
</comment>
<sequence length="197" mass="22891">MTSVFAAISFIETVQGNTSLSRIAIYKHKYDEFVTILQAINLDLKTIENEPMMYDLLVTPQFGCYLALCKSSEINKNKPSHFTLEWRGYNPITSNYLMIKIDCAFDARTVKHAGVPKQLKTKQSYQFVMNYIRINVKNKKIDKKAEQTPIAESTNDKPNYKDPINRSNNVLEDKIENKPNSEYDKKQNELKKYQFKS</sequence>
<proteinExistence type="predicted"/>
<dbReference type="OrthoDB" id="2446214at2759"/>
<accession>A0A397VUS2</accession>
<protein>
    <submittedName>
        <fullName evidence="2">Uncharacterized protein</fullName>
    </submittedName>
</protein>
<feature type="compositionally biased region" description="Basic and acidic residues" evidence="1">
    <location>
        <begin position="171"/>
        <end position="197"/>
    </location>
</feature>
<organism evidence="2 3">
    <name type="scientific">Gigaspora rosea</name>
    <dbReference type="NCBI Taxonomy" id="44941"/>
    <lineage>
        <taxon>Eukaryota</taxon>
        <taxon>Fungi</taxon>
        <taxon>Fungi incertae sedis</taxon>
        <taxon>Mucoromycota</taxon>
        <taxon>Glomeromycotina</taxon>
        <taxon>Glomeromycetes</taxon>
        <taxon>Diversisporales</taxon>
        <taxon>Gigasporaceae</taxon>
        <taxon>Gigaspora</taxon>
    </lineage>
</organism>
<evidence type="ECO:0000313" key="2">
    <source>
        <dbReference type="EMBL" id="RIB25492.1"/>
    </source>
</evidence>
<feature type="region of interest" description="Disordered" evidence="1">
    <location>
        <begin position="143"/>
        <end position="197"/>
    </location>
</feature>
<dbReference type="EMBL" id="QKWP01000173">
    <property type="protein sequence ID" value="RIB25492.1"/>
    <property type="molecule type" value="Genomic_DNA"/>
</dbReference>
<reference evidence="2 3" key="1">
    <citation type="submission" date="2018-06" db="EMBL/GenBank/DDBJ databases">
        <title>Comparative genomics reveals the genomic features of Rhizophagus irregularis, R. cerebriforme, R. diaphanum and Gigaspora rosea, and their symbiotic lifestyle signature.</title>
        <authorList>
            <person name="Morin E."/>
            <person name="San Clemente H."/>
            <person name="Chen E.C.H."/>
            <person name="De La Providencia I."/>
            <person name="Hainaut M."/>
            <person name="Kuo A."/>
            <person name="Kohler A."/>
            <person name="Murat C."/>
            <person name="Tang N."/>
            <person name="Roy S."/>
            <person name="Loubradou J."/>
            <person name="Henrissat B."/>
            <person name="Grigoriev I.V."/>
            <person name="Corradi N."/>
            <person name="Roux C."/>
            <person name="Martin F.M."/>
        </authorList>
    </citation>
    <scope>NUCLEOTIDE SEQUENCE [LARGE SCALE GENOMIC DNA]</scope>
    <source>
        <strain evidence="2 3">DAOM 194757</strain>
    </source>
</reference>
<name>A0A397VUS2_9GLOM</name>
<dbReference type="AlphaFoldDB" id="A0A397VUS2"/>